<accession>A0A0D2IFD5</accession>
<keyword evidence="2" id="KW-1185">Reference proteome</keyword>
<proteinExistence type="predicted"/>
<dbReference type="InterPro" id="IPR029058">
    <property type="entry name" value="AB_hydrolase_fold"/>
</dbReference>
<dbReference type="Proteomes" id="UP000053617">
    <property type="component" value="Unassembled WGS sequence"/>
</dbReference>
<evidence type="ECO:0000313" key="1">
    <source>
        <dbReference type="EMBL" id="KIX04504.1"/>
    </source>
</evidence>
<protein>
    <recommendedName>
        <fullName evidence="3">Peptidase S33 tripeptidyl aminopeptidase-like C-terminal domain-containing protein</fullName>
    </recommendedName>
</protein>
<reference evidence="1 2" key="1">
    <citation type="submission" date="2015-01" db="EMBL/GenBank/DDBJ databases">
        <title>The Genome Sequence of Rhinocladiella mackenzie CBS 650.93.</title>
        <authorList>
            <consortium name="The Broad Institute Genomics Platform"/>
            <person name="Cuomo C."/>
            <person name="de Hoog S."/>
            <person name="Gorbushina A."/>
            <person name="Stielow B."/>
            <person name="Teixiera M."/>
            <person name="Abouelleil A."/>
            <person name="Chapman S.B."/>
            <person name="Priest M."/>
            <person name="Young S.K."/>
            <person name="Wortman J."/>
            <person name="Nusbaum C."/>
            <person name="Birren B."/>
        </authorList>
    </citation>
    <scope>NUCLEOTIDE SEQUENCE [LARGE SCALE GENOMIC DNA]</scope>
    <source>
        <strain evidence="1 2">CBS 650.93</strain>
    </source>
</reference>
<dbReference type="RefSeq" id="XP_013271640.1">
    <property type="nucleotide sequence ID" value="XM_013416186.1"/>
</dbReference>
<name>A0A0D2IFD5_9EURO</name>
<organism evidence="1 2">
    <name type="scientific">Rhinocladiella mackenziei CBS 650.93</name>
    <dbReference type="NCBI Taxonomy" id="1442369"/>
    <lineage>
        <taxon>Eukaryota</taxon>
        <taxon>Fungi</taxon>
        <taxon>Dikarya</taxon>
        <taxon>Ascomycota</taxon>
        <taxon>Pezizomycotina</taxon>
        <taxon>Eurotiomycetes</taxon>
        <taxon>Chaetothyriomycetidae</taxon>
        <taxon>Chaetothyriales</taxon>
        <taxon>Herpotrichiellaceae</taxon>
        <taxon>Rhinocladiella</taxon>
    </lineage>
</organism>
<dbReference type="VEuPathDB" id="FungiDB:Z518_05374"/>
<evidence type="ECO:0000313" key="2">
    <source>
        <dbReference type="Proteomes" id="UP000053617"/>
    </source>
</evidence>
<dbReference type="AlphaFoldDB" id="A0A0D2IFD5"/>
<gene>
    <name evidence="1" type="ORF">Z518_05374</name>
</gene>
<sequence>MFDRRSGALTEKIVDSNVQIPHGQVDKIAPVSSAERLHPPLEGNFPELCIFDDTGHVLTLERFDETMASLEELVDG</sequence>
<evidence type="ECO:0008006" key="3">
    <source>
        <dbReference type="Google" id="ProtNLM"/>
    </source>
</evidence>
<dbReference type="EMBL" id="KN847478">
    <property type="protein sequence ID" value="KIX04504.1"/>
    <property type="molecule type" value="Genomic_DNA"/>
</dbReference>
<dbReference type="HOGENOM" id="CLU_2655793_0_0_1"/>
<dbReference type="SUPFAM" id="SSF53474">
    <property type="entry name" value="alpha/beta-Hydrolases"/>
    <property type="match status" value="1"/>
</dbReference>
<dbReference type="GeneID" id="25293445"/>